<dbReference type="Proteomes" id="UP001633002">
    <property type="component" value="Unassembled WGS sequence"/>
</dbReference>
<evidence type="ECO:0000313" key="1">
    <source>
        <dbReference type="EMBL" id="KAL3691052.1"/>
    </source>
</evidence>
<evidence type="ECO:0000313" key="2">
    <source>
        <dbReference type="Proteomes" id="UP001633002"/>
    </source>
</evidence>
<sequence>MSDTFPKRSRSSEFHSHPLIVRQWMVTAPFLSLSVRYLFLEGNRTWGFSDLQVGLRQDKDRILSLGSIIMLSVSDPLIQRSSTVLPPEFGISFFKYLMDITDTRRTAFHYGFISGIWLEHSKNLDDVSSPVFKLYKYLLRSSCRSGDEQSAAAKDEILKEFEAACAKSLIHGRGEGYYLVAENNVHVQVVGEMVGSLVESKQVEAGLEQAGNHHQGDFDFSGGVCGQAQLHGQAILESSLMP</sequence>
<dbReference type="EMBL" id="JBJQOH010000003">
    <property type="protein sequence ID" value="KAL3691052.1"/>
    <property type="molecule type" value="Genomic_DNA"/>
</dbReference>
<accession>A0ABD3HHQ0</accession>
<keyword evidence="2" id="KW-1185">Reference proteome</keyword>
<dbReference type="AlphaFoldDB" id="A0ABD3HHQ0"/>
<protein>
    <submittedName>
        <fullName evidence="1">Uncharacterized protein</fullName>
    </submittedName>
</protein>
<organism evidence="1 2">
    <name type="scientific">Riccia sorocarpa</name>
    <dbReference type="NCBI Taxonomy" id="122646"/>
    <lineage>
        <taxon>Eukaryota</taxon>
        <taxon>Viridiplantae</taxon>
        <taxon>Streptophyta</taxon>
        <taxon>Embryophyta</taxon>
        <taxon>Marchantiophyta</taxon>
        <taxon>Marchantiopsida</taxon>
        <taxon>Marchantiidae</taxon>
        <taxon>Marchantiales</taxon>
        <taxon>Ricciaceae</taxon>
        <taxon>Riccia</taxon>
    </lineage>
</organism>
<reference evidence="1 2" key="1">
    <citation type="submission" date="2024-09" db="EMBL/GenBank/DDBJ databases">
        <title>Chromosome-scale assembly of Riccia sorocarpa.</title>
        <authorList>
            <person name="Paukszto L."/>
        </authorList>
    </citation>
    <scope>NUCLEOTIDE SEQUENCE [LARGE SCALE GENOMIC DNA]</scope>
    <source>
        <strain evidence="1">LP-2024</strain>
        <tissue evidence="1">Aerial parts of the thallus</tissue>
    </source>
</reference>
<name>A0ABD3HHQ0_9MARC</name>
<comment type="caution">
    <text evidence="1">The sequence shown here is derived from an EMBL/GenBank/DDBJ whole genome shotgun (WGS) entry which is preliminary data.</text>
</comment>
<gene>
    <name evidence="1" type="ORF">R1sor_004703</name>
</gene>
<proteinExistence type="predicted"/>